<dbReference type="RefSeq" id="WP_376977197.1">
    <property type="nucleotide sequence ID" value="NZ_JBHLSV010000001.1"/>
</dbReference>
<feature type="domain" description="Serpin" evidence="4">
    <location>
        <begin position="61"/>
        <end position="430"/>
    </location>
</feature>
<evidence type="ECO:0000256" key="3">
    <source>
        <dbReference type="SAM" id="SignalP"/>
    </source>
</evidence>
<organism evidence="5 6">
    <name type="scientific">Brachybacterium hainanense</name>
    <dbReference type="NCBI Taxonomy" id="1541174"/>
    <lineage>
        <taxon>Bacteria</taxon>
        <taxon>Bacillati</taxon>
        <taxon>Actinomycetota</taxon>
        <taxon>Actinomycetes</taxon>
        <taxon>Micrococcales</taxon>
        <taxon>Dermabacteraceae</taxon>
        <taxon>Brachybacterium</taxon>
    </lineage>
</organism>
<dbReference type="SMART" id="SM00093">
    <property type="entry name" value="SERPIN"/>
    <property type="match status" value="1"/>
</dbReference>
<gene>
    <name evidence="5" type="ORF">ACFFF6_00455</name>
</gene>
<dbReference type="PROSITE" id="PS51318">
    <property type="entry name" value="TAT"/>
    <property type="match status" value="1"/>
</dbReference>
<dbReference type="PANTHER" id="PTHR11461:SF211">
    <property type="entry name" value="GH10112P-RELATED"/>
    <property type="match status" value="1"/>
</dbReference>
<dbReference type="InterPro" id="IPR036186">
    <property type="entry name" value="Serpin_sf"/>
</dbReference>
<keyword evidence="6" id="KW-1185">Reference proteome</keyword>
<protein>
    <submittedName>
        <fullName evidence="5">Serpin family protein</fullName>
    </submittedName>
</protein>
<dbReference type="Proteomes" id="UP001589793">
    <property type="component" value="Unassembled WGS sequence"/>
</dbReference>
<dbReference type="EMBL" id="JBHLSV010000001">
    <property type="protein sequence ID" value="MFC0672418.1"/>
    <property type="molecule type" value="Genomic_DNA"/>
</dbReference>
<dbReference type="InterPro" id="IPR000215">
    <property type="entry name" value="Serpin_fam"/>
</dbReference>
<dbReference type="InterPro" id="IPR006311">
    <property type="entry name" value="TAT_signal"/>
</dbReference>
<accession>A0ABV6R936</accession>
<dbReference type="InterPro" id="IPR023796">
    <property type="entry name" value="Serpin_dom"/>
</dbReference>
<dbReference type="PANTHER" id="PTHR11461">
    <property type="entry name" value="SERINE PROTEASE INHIBITOR, SERPIN"/>
    <property type="match status" value="1"/>
</dbReference>
<dbReference type="PROSITE" id="PS51257">
    <property type="entry name" value="PROKAR_LIPOPROTEIN"/>
    <property type="match status" value="1"/>
</dbReference>
<evidence type="ECO:0000256" key="1">
    <source>
        <dbReference type="RuleBase" id="RU000411"/>
    </source>
</evidence>
<evidence type="ECO:0000256" key="2">
    <source>
        <dbReference type="SAM" id="MobiDB-lite"/>
    </source>
</evidence>
<dbReference type="Gene3D" id="3.30.497.10">
    <property type="entry name" value="Antithrombin, subunit I, domain 2"/>
    <property type="match status" value="1"/>
</dbReference>
<dbReference type="InterPro" id="IPR042178">
    <property type="entry name" value="Serpin_sf_1"/>
</dbReference>
<reference evidence="5 6" key="1">
    <citation type="submission" date="2024-09" db="EMBL/GenBank/DDBJ databases">
        <authorList>
            <person name="Sun Q."/>
            <person name="Mori K."/>
        </authorList>
    </citation>
    <scope>NUCLEOTIDE SEQUENCE [LARGE SCALE GENOMIC DNA]</scope>
    <source>
        <strain evidence="5 6">CICC 10874</strain>
    </source>
</reference>
<evidence type="ECO:0000313" key="5">
    <source>
        <dbReference type="EMBL" id="MFC0672418.1"/>
    </source>
</evidence>
<feature type="region of interest" description="Disordered" evidence="2">
    <location>
        <begin position="25"/>
        <end position="52"/>
    </location>
</feature>
<dbReference type="Gene3D" id="2.30.39.10">
    <property type="entry name" value="Alpha-1-antitrypsin, domain 1"/>
    <property type="match status" value="1"/>
</dbReference>
<proteinExistence type="inferred from homology"/>
<feature type="signal peptide" evidence="3">
    <location>
        <begin position="1"/>
        <end position="23"/>
    </location>
</feature>
<dbReference type="InterPro" id="IPR042185">
    <property type="entry name" value="Serpin_sf_2"/>
</dbReference>
<dbReference type="SUPFAM" id="SSF56574">
    <property type="entry name" value="Serpins"/>
    <property type="match status" value="1"/>
</dbReference>
<comment type="caution">
    <text evidence="5">The sequence shown here is derived from an EMBL/GenBank/DDBJ whole genome shotgun (WGS) entry which is preliminary data.</text>
</comment>
<evidence type="ECO:0000313" key="6">
    <source>
        <dbReference type="Proteomes" id="UP001589793"/>
    </source>
</evidence>
<comment type="similarity">
    <text evidence="1">Belongs to the serpin family.</text>
</comment>
<feature type="chain" id="PRO_5045533813" evidence="3">
    <location>
        <begin position="24"/>
        <end position="434"/>
    </location>
</feature>
<dbReference type="Pfam" id="PF00079">
    <property type="entry name" value="Serpin"/>
    <property type="match status" value="1"/>
</dbReference>
<keyword evidence="3" id="KW-0732">Signal</keyword>
<name>A0ABV6R936_9MICO</name>
<evidence type="ECO:0000259" key="4">
    <source>
        <dbReference type="SMART" id="SM00093"/>
    </source>
</evidence>
<sequence length="434" mass="43999">MNAPSRRALLSLAAALPAGAALASCDDAGSGGGGEDARSEVTPLEPGPVSQAHGALSPFTAALLPAALEAAGTANLVCSPTSALVALTMAGLGAQGTTRSQMEEVLGAPMDQLAELSTILRTSLAAIPTQERSGEEEDLPDPDSASLASGVWLAEGLDVRRPYLDDLARYLDAGIRTADFAQEEGREAAREAMNAFVSEATEGMIEDLVPEGALTEATVLALVNALHLRGAWHAPLTDAGPVTFHAEGGDVPVPMLAGKASGWYEDTYAQATLLPTADRDLGLVLVRPSAGLPALLQAWTEDPTILTALLVEVVAGADTVALTMPVLDLDSRLSLGDVLAGLGMTDAFGDAADFTGIVGAGGIALSQVLQKATMVVDEKGMEAAAATAALVEVTSAQIDPLTLTLDVPYVALAISTATLAPLVVALVADPAGQG</sequence>